<dbReference type="GO" id="GO:0032153">
    <property type="term" value="C:cell division site"/>
    <property type="evidence" value="ECO:0007669"/>
    <property type="project" value="TreeGrafter"/>
</dbReference>
<gene>
    <name evidence="4" type="ORF">SAMN02744645_1664</name>
</gene>
<reference evidence="4 5" key="1">
    <citation type="submission" date="2016-11" db="EMBL/GenBank/DDBJ databases">
        <authorList>
            <person name="Jaros S."/>
            <person name="Januszkiewicz K."/>
            <person name="Wedrychowicz H."/>
        </authorList>
    </citation>
    <scope>NUCLEOTIDE SEQUENCE [LARGE SCALE GENOMIC DNA]</scope>
    <source>
        <strain evidence="4 5">DSM 18231</strain>
    </source>
</reference>
<feature type="domain" description="AAA+ ATPase" evidence="3">
    <location>
        <begin position="87"/>
        <end position="224"/>
    </location>
</feature>
<sequence>MCGVRQLYDTASAVDERLARSTHRTCLRYHRGPCSDRSATMESSTPLALYKQAIARDGYVSDAAQLRAVERLQCCHDALHGDAAGESPSGVYLWGPVGRGKTWLMDMFHRSLKVPARRQHFHHFMRWVHIRLFQLNGTSDPLQALARELSEDVRVLCFDELFVADIGDAIILGRLFQVMFEQGVVIVATSNQPPHQLYSDGFNRERFLPAIDAIERHMHVVNVDGGADHRLRPGAGEQRYWVRDPHEDGVLRSVFDRLNGGVTTTTEPVLVGRRPLQVVCSSNSVLWCRFADLCAQPFSALDFIELCDRYQAILIGDVPRLGSEQREGRIARGTEDGAARVEAGDRELPKLAAHDDSVRRFIALVDECYDRGVPLYLEARVAMDELYTQGYLSFAFRRTLSRLREMQLQRFGKGD</sequence>
<dbReference type="PANTHER" id="PTHR12169">
    <property type="entry name" value="ATPASE N2B"/>
    <property type="match status" value="1"/>
</dbReference>
<dbReference type="Gene3D" id="3.40.50.300">
    <property type="entry name" value="P-loop containing nucleotide triphosphate hydrolases"/>
    <property type="match status" value="1"/>
</dbReference>
<name>A0A1M5N4W7_9GAMM</name>
<dbReference type="Proteomes" id="UP000184000">
    <property type="component" value="Unassembled WGS sequence"/>
</dbReference>
<dbReference type="GO" id="GO:0016887">
    <property type="term" value="F:ATP hydrolysis activity"/>
    <property type="evidence" value="ECO:0007669"/>
    <property type="project" value="InterPro"/>
</dbReference>
<dbReference type="InterPro" id="IPR027417">
    <property type="entry name" value="P-loop_NTPase"/>
</dbReference>
<evidence type="ECO:0000259" key="3">
    <source>
        <dbReference type="SMART" id="SM00382"/>
    </source>
</evidence>
<keyword evidence="4" id="KW-0132">Cell division</keyword>
<dbReference type="SMART" id="SM00382">
    <property type="entry name" value="AAA"/>
    <property type="match status" value="1"/>
</dbReference>
<dbReference type="NCBIfam" id="NF040713">
    <property type="entry name" value="ZapE"/>
    <property type="match status" value="1"/>
</dbReference>
<evidence type="ECO:0000313" key="4">
    <source>
        <dbReference type="EMBL" id="SHG84614.1"/>
    </source>
</evidence>
<keyword evidence="2" id="KW-0067">ATP-binding</keyword>
<dbReference type="PANTHER" id="PTHR12169:SF6">
    <property type="entry name" value="AFG1-LIKE ATPASE"/>
    <property type="match status" value="1"/>
</dbReference>
<dbReference type="GO" id="GO:0051301">
    <property type="term" value="P:cell division"/>
    <property type="evidence" value="ECO:0007669"/>
    <property type="project" value="UniProtKB-KW"/>
</dbReference>
<proteinExistence type="predicted"/>
<dbReference type="GO" id="GO:0005737">
    <property type="term" value="C:cytoplasm"/>
    <property type="evidence" value="ECO:0007669"/>
    <property type="project" value="TreeGrafter"/>
</dbReference>
<keyword evidence="1" id="KW-0547">Nucleotide-binding</keyword>
<evidence type="ECO:0000256" key="2">
    <source>
        <dbReference type="ARBA" id="ARBA00022840"/>
    </source>
</evidence>
<evidence type="ECO:0000313" key="5">
    <source>
        <dbReference type="Proteomes" id="UP000184000"/>
    </source>
</evidence>
<dbReference type="AlphaFoldDB" id="A0A1M5N4W7"/>
<dbReference type="SUPFAM" id="SSF52540">
    <property type="entry name" value="P-loop containing nucleoside triphosphate hydrolases"/>
    <property type="match status" value="1"/>
</dbReference>
<accession>A0A1M5N4W7</accession>
<dbReference type="Pfam" id="PF03969">
    <property type="entry name" value="AFG1_ATPase"/>
    <property type="match status" value="2"/>
</dbReference>
<dbReference type="InterPro" id="IPR003593">
    <property type="entry name" value="AAA+_ATPase"/>
</dbReference>
<protein>
    <submittedName>
        <fullName evidence="4">Cell division protein ZapE</fullName>
    </submittedName>
</protein>
<keyword evidence="4" id="KW-0131">Cell cycle</keyword>
<dbReference type="GO" id="GO:0005524">
    <property type="term" value="F:ATP binding"/>
    <property type="evidence" value="ECO:0007669"/>
    <property type="project" value="UniProtKB-KW"/>
</dbReference>
<evidence type="ECO:0000256" key="1">
    <source>
        <dbReference type="ARBA" id="ARBA00022741"/>
    </source>
</evidence>
<dbReference type="EMBL" id="FQXA01000002">
    <property type="protein sequence ID" value="SHG84614.1"/>
    <property type="molecule type" value="Genomic_DNA"/>
</dbReference>
<dbReference type="InterPro" id="IPR005654">
    <property type="entry name" value="ATPase_AFG1-like"/>
</dbReference>
<organism evidence="4 5">
    <name type="scientific">Stutzerimonas xanthomarina DSM 18231</name>
    <dbReference type="NCBI Taxonomy" id="1403346"/>
    <lineage>
        <taxon>Bacteria</taxon>
        <taxon>Pseudomonadati</taxon>
        <taxon>Pseudomonadota</taxon>
        <taxon>Gammaproteobacteria</taxon>
        <taxon>Pseudomonadales</taxon>
        <taxon>Pseudomonadaceae</taxon>
        <taxon>Stutzerimonas</taxon>
    </lineage>
</organism>